<protein>
    <submittedName>
        <fullName evidence="1">Uncharacterized protein</fullName>
    </submittedName>
</protein>
<organism evidence="1 2">
    <name type="scientific">Botrytis galanthina</name>
    <dbReference type="NCBI Taxonomy" id="278940"/>
    <lineage>
        <taxon>Eukaryota</taxon>
        <taxon>Fungi</taxon>
        <taxon>Dikarya</taxon>
        <taxon>Ascomycota</taxon>
        <taxon>Pezizomycotina</taxon>
        <taxon>Leotiomycetes</taxon>
        <taxon>Helotiales</taxon>
        <taxon>Sclerotiniaceae</taxon>
        <taxon>Botrytis</taxon>
    </lineage>
</organism>
<evidence type="ECO:0000313" key="2">
    <source>
        <dbReference type="Proteomes" id="UP000308671"/>
    </source>
</evidence>
<accession>A0A4S8RCH3</accession>
<gene>
    <name evidence="1" type="ORF">BGAL_0032g00230</name>
</gene>
<dbReference type="Proteomes" id="UP000308671">
    <property type="component" value="Unassembled WGS sequence"/>
</dbReference>
<evidence type="ECO:0000313" key="1">
    <source>
        <dbReference type="EMBL" id="THV54195.1"/>
    </source>
</evidence>
<comment type="caution">
    <text evidence="1">The sequence shown here is derived from an EMBL/GenBank/DDBJ whole genome shotgun (WGS) entry which is preliminary data.</text>
</comment>
<reference evidence="1 2" key="1">
    <citation type="submission" date="2017-12" db="EMBL/GenBank/DDBJ databases">
        <title>Comparative genomics of Botrytis spp.</title>
        <authorList>
            <person name="Valero-Jimenez C.A."/>
            <person name="Tapia P."/>
            <person name="Veloso J."/>
            <person name="Silva-Moreno E."/>
            <person name="Staats M."/>
            <person name="Valdes J.H."/>
            <person name="Van Kan J.A.L."/>
        </authorList>
    </citation>
    <scope>NUCLEOTIDE SEQUENCE [LARGE SCALE GENOMIC DNA]</scope>
    <source>
        <strain evidence="1 2">MUCL435</strain>
    </source>
</reference>
<name>A0A4S8RCH3_9HELO</name>
<proteinExistence type="predicted"/>
<sequence length="120" mass="13018">MEPTTIPLNCAWPGCAAFGRISINLPELVWVHNVITLEKVTVIVLPLNNEIPWVLVAVMVAYGDPEGVEVELKKVAAKLGSEEISEEATLKVVATVVLSTALDAIEDAFIDAQYSKNCRN</sequence>
<keyword evidence="2" id="KW-1185">Reference proteome</keyword>
<dbReference type="EMBL" id="PQXL01000032">
    <property type="protein sequence ID" value="THV54195.1"/>
    <property type="molecule type" value="Genomic_DNA"/>
</dbReference>
<dbReference type="AlphaFoldDB" id="A0A4S8RCH3"/>